<protein>
    <submittedName>
        <fullName evidence="1">Uncharacterized protein</fullName>
    </submittedName>
</protein>
<dbReference type="Proteomes" id="UP000192911">
    <property type="component" value="Unassembled WGS sequence"/>
</dbReference>
<evidence type="ECO:0000313" key="2">
    <source>
        <dbReference type="Proteomes" id="UP000192911"/>
    </source>
</evidence>
<sequence>MKKLTPAEVTAGLNTALEAGRRAGNSRIQELKQQAEGNHGQPVREECGNAAALVKLDGRSSLARAIKNASDTGLSLVRMGSTKFRGHYAVHARPEIQGDAKVSIQNCSIHEKAAEAIAESLKETFGFETSVLYWRN</sequence>
<dbReference type="AlphaFoldDB" id="A0A1X7G4Z8"/>
<organism evidence="1 2">
    <name type="scientific">Trinickia caryophylli</name>
    <name type="common">Paraburkholderia caryophylli</name>
    <dbReference type="NCBI Taxonomy" id="28094"/>
    <lineage>
        <taxon>Bacteria</taxon>
        <taxon>Pseudomonadati</taxon>
        <taxon>Pseudomonadota</taxon>
        <taxon>Betaproteobacteria</taxon>
        <taxon>Burkholderiales</taxon>
        <taxon>Burkholderiaceae</taxon>
        <taxon>Trinickia</taxon>
    </lineage>
</organism>
<dbReference type="GeneID" id="95553251"/>
<keyword evidence="2" id="KW-1185">Reference proteome</keyword>
<accession>A0A1X7G4Z8</accession>
<evidence type="ECO:0000313" key="1">
    <source>
        <dbReference type="EMBL" id="SMF63558.1"/>
    </source>
</evidence>
<dbReference type="EMBL" id="FXAH01000013">
    <property type="protein sequence ID" value="SMF63558.1"/>
    <property type="molecule type" value="Genomic_DNA"/>
</dbReference>
<dbReference type="RefSeq" id="WP_085229363.1">
    <property type="nucleotide sequence ID" value="NZ_BSQD01000007.1"/>
</dbReference>
<gene>
    <name evidence="1" type="ORF">SAMN06295900_113112</name>
</gene>
<name>A0A1X7G4Z8_TRICW</name>
<proteinExistence type="predicted"/>
<reference evidence="2" key="1">
    <citation type="submission" date="2017-04" db="EMBL/GenBank/DDBJ databases">
        <authorList>
            <person name="Varghese N."/>
            <person name="Submissions S."/>
        </authorList>
    </citation>
    <scope>NUCLEOTIDE SEQUENCE [LARGE SCALE GENOMIC DNA]</scope>
    <source>
        <strain evidence="2">Ballard 720</strain>
    </source>
</reference>